<dbReference type="Pfam" id="PF01261">
    <property type="entry name" value="AP_endonuc_2"/>
    <property type="match status" value="1"/>
</dbReference>
<dbReference type="InterPro" id="IPR018246">
    <property type="entry name" value="AP_endonuc_F2_Zn_BS"/>
</dbReference>
<feature type="domain" description="Xylose isomerase-like TIM barrel" evidence="8">
    <location>
        <begin position="15"/>
        <end position="243"/>
    </location>
</feature>
<dbReference type="SUPFAM" id="SSF51658">
    <property type="entry name" value="Xylose isomerase-like"/>
    <property type="match status" value="1"/>
</dbReference>
<evidence type="ECO:0000256" key="6">
    <source>
        <dbReference type="ARBA" id="ARBA00022833"/>
    </source>
</evidence>
<evidence type="ECO:0000259" key="8">
    <source>
        <dbReference type="Pfam" id="PF01261"/>
    </source>
</evidence>
<keyword evidence="7" id="KW-0234">DNA repair</keyword>
<dbReference type="GO" id="GO:0008081">
    <property type="term" value="F:phosphoric diester hydrolase activity"/>
    <property type="evidence" value="ECO:0007669"/>
    <property type="project" value="TreeGrafter"/>
</dbReference>
<dbReference type="PANTHER" id="PTHR21445">
    <property type="entry name" value="ENDONUCLEASE IV ENDODEOXYRIBONUCLEASE IV"/>
    <property type="match status" value="1"/>
</dbReference>
<keyword evidence="9" id="KW-0255">Endonuclease</keyword>
<evidence type="ECO:0000256" key="4">
    <source>
        <dbReference type="ARBA" id="ARBA00022763"/>
    </source>
</evidence>
<comment type="cofactor">
    <cofactor evidence="1">
        <name>Zn(2+)</name>
        <dbReference type="ChEBI" id="CHEBI:29105"/>
    </cofactor>
</comment>
<evidence type="ECO:0000256" key="2">
    <source>
        <dbReference type="ARBA" id="ARBA00005340"/>
    </source>
</evidence>
<keyword evidence="3" id="KW-0479">Metal-binding</keyword>
<dbReference type="InterPro" id="IPR013022">
    <property type="entry name" value="Xyl_isomerase-like_TIM-brl"/>
</dbReference>
<dbReference type="GO" id="GO:0006284">
    <property type="term" value="P:base-excision repair"/>
    <property type="evidence" value="ECO:0007669"/>
    <property type="project" value="TreeGrafter"/>
</dbReference>
<protein>
    <submittedName>
        <fullName evidence="9">Putative endonuclease 4</fullName>
    </submittedName>
</protein>
<name>A0A0G1UT64_9BACT</name>
<dbReference type="CDD" id="cd00019">
    <property type="entry name" value="AP2Ec"/>
    <property type="match status" value="1"/>
</dbReference>
<dbReference type="InterPro" id="IPR036237">
    <property type="entry name" value="Xyl_isomerase-like_sf"/>
</dbReference>
<accession>A0A0G1UT64</accession>
<evidence type="ECO:0000256" key="5">
    <source>
        <dbReference type="ARBA" id="ARBA00022801"/>
    </source>
</evidence>
<organism evidence="9 10">
    <name type="scientific">Candidatus Amesbacteria bacterium GW2011_GWB1_48_13</name>
    <dbReference type="NCBI Taxonomy" id="1618362"/>
    <lineage>
        <taxon>Bacteria</taxon>
        <taxon>Candidatus Amesiibacteriota</taxon>
    </lineage>
</organism>
<evidence type="ECO:0000256" key="3">
    <source>
        <dbReference type="ARBA" id="ARBA00022723"/>
    </source>
</evidence>
<comment type="similarity">
    <text evidence="2">Belongs to the AP endonuclease 2 family.</text>
</comment>
<dbReference type="Proteomes" id="UP000034694">
    <property type="component" value="Unassembled WGS sequence"/>
</dbReference>
<dbReference type="GO" id="GO:0003906">
    <property type="term" value="F:DNA-(apurinic or apyrimidinic site) endonuclease activity"/>
    <property type="evidence" value="ECO:0007669"/>
    <property type="project" value="TreeGrafter"/>
</dbReference>
<reference evidence="9 10" key="1">
    <citation type="journal article" date="2015" name="Nature">
        <title>rRNA introns, odd ribosomes, and small enigmatic genomes across a large radiation of phyla.</title>
        <authorList>
            <person name="Brown C.T."/>
            <person name="Hug L.A."/>
            <person name="Thomas B.C."/>
            <person name="Sharon I."/>
            <person name="Castelle C.J."/>
            <person name="Singh A."/>
            <person name="Wilkins M.J."/>
            <person name="Williams K.H."/>
            <person name="Banfield J.F."/>
        </authorList>
    </citation>
    <scope>NUCLEOTIDE SEQUENCE [LARGE SCALE GENOMIC DNA]</scope>
</reference>
<evidence type="ECO:0000313" key="9">
    <source>
        <dbReference type="EMBL" id="KKU97397.1"/>
    </source>
</evidence>
<dbReference type="InterPro" id="IPR001719">
    <property type="entry name" value="AP_endonuc_2"/>
</dbReference>
<dbReference type="PANTHER" id="PTHR21445:SF0">
    <property type="entry name" value="APURINIC-APYRIMIDINIC ENDONUCLEASE"/>
    <property type="match status" value="1"/>
</dbReference>
<dbReference type="SMART" id="SM00518">
    <property type="entry name" value="AP2Ec"/>
    <property type="match status" value="1"/>
</dbReference>
<comment type="caution">
    <text evidence="9">The sequence shown here is derived from an EMBL/GenBank/DDBJ whole genome shotgun (WGS) entry which is preliminary data.</text>
</comment>
<dbReference type="PROSITE" id="PS51432">
    <property type="entry name" value="AP_NUCLEASE_F2_4"/>
    <property type="match status" value="1"/>
</dbReference>
<keyword evidence="6" id="KW-0862">Zinc</keyword>
<sequence>MTFASSPRSLETREISGGEIVKYLEKKAKHGIGPHFLHGAYLVNLASESKTNLTASLDSLIFYQRFAGQINSVGTIIHIGSHKGRGFADVVDQIVVAINYILDSSPKGIRLILENAAGQAGTESDDLKELSQIISRVGDRSKIGVCLDTQHAFASGYLLDQILDKFDRAIGLKHLTLIHLNDSKSEFNSRHDRHENLGEGKIGLENLKNFAKDPRLQNIPFITEVPGENNSGPRKQDIDLLKSLVV</sequence>
<keyword evidence="4" id="KW-0227">DNA damage</keyword>
<dbReference type="PROSITE" id="PS00731">
    <property type="entry name" value="AP_NUCLEASE_F2_3"/>
    <property type="match status" value="1"/>
</dbReference>
<dbReference type="EMBL" id="LCPK01000022">
    <property type="protein sequence ID" value="KKU97397.1"/>
    <property type="molecule type" value="Genomic_DNA"/>
</dbReference>
<dbReference type="Gene3D" id="3.20.20.150">
    <property type="entry name" value="Divalent-metal-dependent TIM barrel enzymes"/>
    <property type="match status" value="1"/>
</dbReference>
<dbReference type="GO" id="GO:0003677">
    <property type="term" value="F:DNA binding"/>
    <property type="evidence" value="ECO:0007669"/>
    <property type="project" value="InterPro"/>
</dbReference>
<dbReference type="GO" id="GO:0008270">
    <property type="term" value="F:zinc ion binding"/>
    <property type="evidence" value="ECO:0007669"/>
    <property type="project" value="InterPro"/>
</dbReference>
<evidence type="ECO:0000313" key="10">
    <source>
        <dbReference type="Proteomes" id="UP000034694"/>
    </source>
</evidence>
<gene>
    <name evidence="9" type="ORF">UY28_C0022G0012</name>
</gene>
<evidence type="ECO:0000256" key="1">
    <source>
        <dbReference type="ARBA" id="ARBA00001947"/>
    </source>
</evidence>
<evidence type="ECO:0000256" key="7">
    <source>
        <dbReference type="ARBA" id="ARBA00023204"/>
    </source>
</evidence>
<dbReference type="NCBIfam" id="TIGR00587">
    <property type="entry name" value="nfo"/>
    <property type="match status" value="1"/>
</dbReference>
<keyword evidence="5" id="KW-0378">Hydrolase</keyword>
<keyword evidence="9" id="KW-0540">Nuclease</keyword>
<proteinExistence type="inferred from homology"/>
<dbReference type="AlphaFoldDB" id="A0A0G1UT64"/>